<evidence type="ECO:0000313" key="5">
    <source>
        <dbReference type="Proteomes" id="UP000215914"/>
    </source>
</evidence>
<evidence type="ECO:0000256" key="1">
    <source>
        <dbReference type="ARBA" id="ARBA00009085"/>
    </source>
</evidence>
<keyword evidence="4" id="KW-0378">Hydrolase</keyword>
<dbReference type="GO" id="GO:0016579">
    <property type="term" value="P:protein deubiquitination"/>
    <property type="evidence" value="ECO:0007669"/>
    <property type="project" value="InterPro"/>
</dbReference>
<evidence type="ECO:0000259" key="3">
    <source>
        <dbReference type="PROSITE" id="PS50235"/>
    </source>
</evidence>
<dbReference type="PANTHER" id="PTHR21646">
    <property type="entry name" value="UBIQUITIN CARBOXYL-TERMINAL HYDROLASE"/>
    <property type="match status" value="1"/>
</dbReference>
<accession>A0A9K3EGU3</accession>
<dbReference type="EMBL" id="MNCJ02000328">
    <property type="protein sequence ID" value="KAF5772940.1"/>
    <property type="molecule type" value="Genomic_DNA"/>
</dbReference>
<dbReference type="PANTHER" id="PTHR21646:SF75">
    <property type="entry name" value="UBIQUITIN CARBOXYL-TERMINAL HYDROLASE"/>
    <property type="match status" value="1"/>
</dbReference>
<dbReference type="CDD" id="cd02674">
    <property type="entry name" value="Peptidase_C19R"/>
    <property type="match status" value="1"/>
</dbReference>
<dbReference type="AlphaFoldDB" id="A0A9K3EGU3"/>
<name>A0A9K3EGU3_HELAN</name>
<reference evidence="4" key="1">
    <citation type="journal article" date="2017" name="Nature">
        <title>The sunflower genome provides insights into oil metabolism, flowering and Asterid evolution.</title>
        <authorList>
            <person name="Badouin H."/>
            <person name="Gouzy J."/>
            <person name="Grassa C.J."/>
            <person name="Murat F."/>
            <person name="Staton S.E."/>
            <person name="Cottret L."/>
            <person name="Lelandais-Briere C."/>
            <person name="Owens G.L."/>
            <person name="Carrere S."/>
            <person name="Mayjonade B."/>
            <person name="Legrand L."/>
            <person name="Gill N."/>
            <person name="Kane N.C."/>
            <person name="Bowers J.E."/>
            <person name="Hubner S."/>
            <person name="Bellec A."/>
            <person name="Berard A."/>
            <person name="Berges H."/>
            <person name="Blanchet N."/>
            <person name="Boniface M.C."/>
            <person name="Brunel D."/>
            <person name="Catrice O."/>
            <person name="Chaidir N."/>
            <person name="Claudel C."/>
            <person name="Donnadieu C."/>
            <person name="Faraut T."/>
            <person name="Fievet G."/>
            <person name="Helmstetter N."/>
            <person name="King M."/>
            <person name="Knapp S.J."/>
            <person name="Lai Z."/>
            <person name="Le Paslier M.C."/>
            <person name="Lippi Y."/>
            <person name="Lorenzon L."/>
            <person name="Mandel J.R."/>
            <person name="Marage G."/>
            <person name="Marchand G."/>
            <person name="Marquand E."/>
            <person name="Bret-Mestries E."/>
            <person name="Morien E."/>
            <person name="Nambeesan S."/>
            <person name="Nguyen T."/>
            <person name="Pegot-Espagnet P."/>
            <person name="Pouilly N."/>
            <person name="Raftis F."/>
            <person name="Sallet E."/>
            <person name="Schiex T."/>
            <person name="Thomas J."/>
            <person name="Vandecasteele C."/>
            <person name="Vares D."/>
            <person name="Vear F."/>
            <person name="Vautrin S."/>
            <person name="Crespi M."/>
            <person name="Mangin B."/>
            <person name="Burke J.M."/>
            <person name="Salse J."/>
            <person name="Munos S."/>
            <person name="Vincourt P."/>
            <person name="Rieseberg L.H."/>
            <person name="Langlade N.B."/>
        </authorList>
    </citation>
    <scope>NUCLEOTIDE SEQUENCE</scope>
    <source>
        <tissue evidence="4">Leaves</tissue>
    </source>
</reference>
<dbReference type="InterPro" id="IPR050185">
    <property type="entry name" value="Ub_carboxyl-term_hydrolase"/>
</dbReference>
<feature type="domain" description="USP" evidence="3">
    <location>
        <begin position="1"/>
        <end position="263"/>
    </location>
</feature>
<comment type="caution">
    <text evidence="4">The sequence shown here is derived from an EMBL/GenBank/DDBJ whole genome shotgun (WGS) entry which is preliminary data.</text>
</comment>
<dbReference type="InterPro" id="IPR001394">
    <property type="entry name" value="Peptidase_C19_UCH"/>
</dbReference>
<dbReference type="SUPFAM" id="SSF54001">
    <property type="entry name" value="Cysteine proteinases"/>
    <property type="match status" value="1"/>
</dbReference>
<dbReference type="PROSITE" id="PS50235">
    <property type="entry name" value="USP_3"/>
    <property type="match status" value="1"/>
</dbReference>
<dbReference type="GO" id="GO:0004843">
    <property type="term" value="F:cysteine-type deubiquitinase activity"/>
    <property type="evidence" value="ECO:0007669"/>
    <property type="project" value="UniProtKB-EC"/>
</dbReference>
<keyword evidence="5" id="KW-1185">Reference proteome</keyword>
<evidence type="ECO:0000313" key="4">
    <source>
        <dbReference type="EMBL" id="KAF5772940.1"/>
    </source>
</evidence>
<proteinExistence type="inferred from homology"/>
<dbReference type="InterPro" id="IPR038765">
    <property type="entry name" value="Papain-like_cys_pep_sf"/>
</dbReference>
<gene>
    <name evidence="4" type="ORF">HanXRQr2_Chr13g0583071</name>
</gene>
<feature type="region of interest" description="Disordered" evidence="2">
    <location>
        <begin position="1"/>
        <end position="40"/>
    </location>
</feature>
<organism evidence="4 5">
    <name type="scientific">Helianthus annuus</name>
    <name type="common">Common sunflower</name>
    <dbReference type="NCBI Taxonomy" id="4232"/>
    <lineage>
        <taxon>Eukaryota</taxon>
        <taxon>Viridiplantae</taxon>
        <taxon>Streptophyta</taxon>
        <taxon>Embryophyta</taxon>
        <taxon>Tracheophyta</taxon>
        <taxon>Spermatophyta</taxon>
        <taxon>Magnoliopsida</taxon>
        <taxon>eudicotyledons</taxon>
        <taxon>Gunneridae</taxon>
        <taxon>Pentapetalae</taxon>
        <taxon>asterids</taxon>
        <taxon>campanulids</taxon>
        <taxon>Asterales</taxon>
        <taxon>Asteraceae</taxon>
        <taxon>Asteroideae</taxon>
        <taxon>Heliantheae alliance</taxon>
        <taxon>Heliantheae</taxon>
        <taxon>Helianthus</taxon>
    </lineage>
</organism>
<dbReference type="InterPro" id="IPR028889">
    <property type="entry name" value="USP"/>
</dbReference>
<dbReference type="PROSITE" id="PS00973">
    <property type="entry name" value="USP_2"/>
    <property type="match status" value="1"/>
</dbReference>
<dbReference type="Proteomes" id="UP000215914">
    <property type="component" value="Unassembled WGS sequence"/>
</dbReference>
<dbReference type="Pfam" id="PF00443">
    <property type="entry name" value="UCH"/>
    <property type="match status" value="1"/>
</dbReference>
<protein>
    <submittedName>
        <fullName evidence="4">Ubiquitinyl hydrolase 1</fullName>
        <ecNumber evidence="4">3.4.19.12</ecNumber>
    </submittedName>
</protein>
<dbReference type="EC" id="3.4.19.12" evidence="4"/>
<comment type="similarity">
    <text evidence="1">Belongs to the peptidase C19 family.</text>
</comment>
<evidence type="ECO:0000256" key="2">
    <source>
        <dbReference type="SAM" id="MobiDB-lite"/>
    </source>
</evidence>
<dbReference type="Gene3D" id="3.90.70.10">
    <property type="entry name" value="Cysteine proteinases"/>
    <property type="match status" value="1"/>
</dbReference>
<dbReference type="Gramene" id="mRNA:HanXRQr2_Chr13g0583071">
    <property type="protein sequence ID" value="mRNA:HanXRQr2_Chr13g0583071"/>
    <property type="gene ID" value="HanXRQr2_Chr13g0583071"/>
</dbReference>
<reference evidence="4" key="2">
    <citation type="submission" date="2020-06" db="EMBL/GenBank/DDBJ databases">
        <title>Helianthus annuus Genome sequencing and assembly Release 2.</title>
        <authorList>
            <person name="Gouzy J."/>
            <person name="Langlade N."/>
            <person name="Munos S."/>
        </authorList>
    </citation>
    <scope>NUCLEOTIDE SEQUENCE</scope>
    <source>
        <tissue evidence="4">Leaves</tissue>
    </source>
</reference>
<sequence>MREESSSDSLDDESVNNVNQDTEMDDVAIDGVSSSDEVKGKSSVDESFRLSLETEGFFPARSSIVMDEPLLVPESRRIFILVSWSDEAMKQYDTSILNRLQETSVFPVVSNNWPEMVSLSKCLEAFLREEPLGPEDMWYCPTCKEHRQASKKLDLWRLPEILVIHLKRFSYNQFLQDKLETFVDFPIVDFDFSNYTIHKDSQSSIRYKLYAVSNHYGGMGGGHYTAFAQCGEQWYEFNDSQVFPISEGQIKTSAAYVLFYKRM</sequence>
<dbReference type="InterPro" id="IPR018200">
    <property type="entry name" value="USP_CS"/>
</dbReference>